<dbReference type="PIRSF" id="PIRSF005814">
    <property type="entry name" value="MutS_YshD"/>
    <property type="match status" value="1"/>
</dbReference>
<evidence type="ECO:0000256" key="1">
    <source>
        <dbReference type="ARBA" id="ARBA00022741"/>
    </source>
</evidence>
<proteinExistence type="predicted"/>
<dbReference type="InterPro" id="IPR007696">
    <property type="entry name" value="DNA_mismatch_repair_MutS_core"/>
</dbReference>
<evidence type="ECO:0000259" key="7">
    <source>
        <dbReference type="PROSITE" id="PS00486"/>
    </source>
</evidence>
<dbReference type="SMART" id="SM00533">
    <property type="entry name" value="MUTSd"/>
    <property type="match status" value="1"/>
</dbReference>
<dbReference type="SUPFAM" id="SSF52540">
    <property type="entry name" value="P-loop containing nucleoside triphosphate hydrolases"/>
    <property type="match status" value="1"/>
</dbReference>
<dbReference type="NCBIfam" id="TIGR01069">
    <property type="entry name" value="mutS2"/>
    <property type="match status" value="1"/>
</dbReference>
<evidence type="ECO:0000256" key="2">
    <source>
        <dbReference type="ARBA" id="ARBA00022759"/>
    </source>
</evidence>
<evidence type="ECO:0000256" key="4">
    <source>
        <dbReference type="ARBA" id="ARBA00023125"/>
    </source>
</evidence>
<dbReference type="InterPro" id="IPR000432">
    <property type="entry name" value="DNA_mismatch_repair_MutS_C"/>
</dbReference>
<keyword evidence="5" id="KW-0175">Coiled coil</keyword>
<reference evidence="8 9" key="1">
    <citation type="submission" date="2024-03" db="EMBL/GenBank/DDBJ databases">
        <title>The Genome Sequence of Enterococcus sp. DIV2402.</title>
        <authorList>
            <consortium name="The Broad Institute Genomics Platform"/>
            <consortium name="The Broad Institute Microbial Omics Core"/>
            <consortium name="The Broad Institute Genomic Center for Infectious Diseases"/>
            <person name="Earl A."/>
            <person name="Manson A."/>
            <person name="Gilmore M."/>
            <person name="Schwartman J."/>
            <person name="Shea T."/>
            <person name="Abouelleil A."/>
            <person name="Cao P."/>
            <person name="Chapman S."/>
            <person name="Cusick C."/>
            <person name="Young S."/>
            <person name="Neafsey D."/>
            <person name="Nusbaum C."/>
            <person name="Birren B."/>
        </authorList>
    </citation>
    <scope>NUCLEOTIDE SEQUENCE [LARGE SCALE GENOMIC DNA]</scope>
    <source>
        <strain evidence="8 9">DIV2402</strain>
    </source>
</reference>
<feature type="domain" description="DNA mismatch repair proteins mutS family" evidence="7">
    <location>
        <begin position="403"/>
        <end position="419"/>
    </location>
</feature>
<dbReference type="InterPro" id="IPR045076">
    <property type="entry name" value="MutS"/>
</dbReference>
<keyword evidence="9" id="KW-1185">Reference proteome</keyword>
<evidence type="ECO:0000313" key="9">
    <source>
        <dbReference type="Proteomes" id="UP000664701"/>
    </source>
</evidence>
<keyword evidence="4" id="KW-0238">DNA-binding</keyword>
<dbReference type="EMBL" id="CP147251">
    <property type="protein sequence ID" value="WYJ77328.1"/>
    <property type="molecule type" value="Genomic_DNA"/>
</dbReference>
<keyword evidence="2" id="KW-0255">Endonuclease</keyword>
<dbReference type="RefSeq" id="WP_207940528.1">
    <property type="nucleotide sequence ID" value="NZ_CP147251.1"/>
</dbReference>
<dbReference type="Proteomes" id="UP000664701">
    <property type="component" value="Chromosome"/>
</dbReference>
<evidence type="ECO:0000256" key="5">
    <source>
        <dbReference type="SAM" id="Coils"/>
    </source>
</evidence>
<dbReference type="InterPro" id="IPR027417">
    <property type="entry name" value="P-loop_NTPase"/>
</dbReference>
<keyword evidence="3" id="KW-0067">ATP-binding</keyword>
<dbReference type="SUPFAM" id="SSF48334">
    <property type="entry name" value="DNA repair protein MutS, domain III"/>
    <property type="match status" value="1"/>
</dbReference>
<accession>A0ABZ2SP59</accession>
<organism evidence="8 9">
    <name type="scientific">Candidatus Enterococcus lowellii</name>
    <dbReference type="NCBI Taxonomy" id="2230877"/>
    <lineage>
        <taxon>Bacteria</taxon>
        <taxon>Bacillati</taxon>
        <taxon>Bacillota</taxon>
        <taxon>Bacilli</taxon>
        <taxon>Lactobacillales</taxon>
        <taxon>Enterococcaceae</taxon>
        <taxon>Enterococcus</taxon>
    </lineage>
</organism>
<dbReference type="Gene3D" id="3.40.50.300">
    <property type="entry name" value="P-loop containing nucleotide triphosphate hydrolases"/>
    <property type="match status" value="1"/>
</dbReference>
<dbReference type="PANTHER" id="PTHR48466">
    <property type="entry name" value="OS10G0509000 PROTEIN-RELATED"/>
    <property type="match status" value="1"/>
</dbReference>
<feature type="coiled-coil region" evidence="5">
    <location>
        <begin position="143"/>
        <end position="170"/>
    </location>
</feature>
<dbReference type="PROSITE" id="PS00486">
    <property type="entry name" value="DNA_MISMATCH_REPAIR_2"/>
    <property type="match status" value="1"/>
</dbReference>
<dbReference type="InterPro" id="IPR005747">
    <property type="entry name" value="MutS2"/>
</dbReference>
<protein>
    <submittedName>
        <fullName evidence="8">DNA mismatch repair protein MutS2</fullName>
    </submittedName>
</protein>
<dbReference type="InterPro" id="IPR036187">
    <property type="entry name" value="DNA_mismatch_repair_MutS_sf"/>
</dbReference>
<keyword evidence="2" id="KW-0378">Hydrolase</keyword>
<evidence type="ECO:0000313" key="8">
    <source>
        <dbReference type="EMBL" id="WYJ77328.1"/>
    </source>
</evidence>
<dbReference type="PANTHER" id="PTHR48466:SF2">
    <property type="entry name" value="OS10G0509000 PROTEIN"/>
    <property type="match status" value="1"/>
</dbReference>
<dbReference type="SMART" id="SM00534">
    <property type="entry name" value="MUTSac"/>
    <property type="match status" value="1"/>
</dbReference>
<feature type="region of interest" description="Disordered" evidence="6">
    <location>
        <begin position="607"/>
        <end position="626"/>
    </location>
</feature>
<name>A0ABZ2SP59_9ENTE</name>
<gene>
    <name evidence="8" type="ORF">DOK78_001966</name>
</gene>
<keyword evidence="1" id="KW-0547">Nucleotide-binding</keyword>
<sequence>MNKTLFQATEFNLIKEQIIQRCISDYAKELLAGKEPATNYQTVQKRLTETNEAMLILASGQHVPFMGLSQIKHLTTKIEKGAILEASELTEYGDFLRSFRLIARFFEKNQYQTPLLRSYTKDLTDFHHIIDAIYEAIAGNRVKSEASRELKKIRGKIMKLENELEKKCDKILKHALTNGWLQDRLVVKKEDRYTLPIKTTFQSKIAGEIIERSNRGTTVFIEPESLRKLNDQLIFAKSEETAIVYQVLASLTGMLAEEADVISYCMDIIVELDSIFAKAKYSQSIGGKRVTINEEETLHFDGVKHPLLTNPVPLSLEIGTMRGLIITGPNAGGKTVVLKTIALVCLLTYFGVCVNHNGSSSIGLFKKIFIDIGDQQSLENSLSTFSGHMKNISEILRHTSRQTLILLDEIGSGTEPNEGAALAIAAMESMYQQGGTIVATTHYGEIKDFALQHEDFQTAAMAFDSETLTPQYRLLLNQVGESNAFWIAQKMAIDSKVLTQAKKYLHNKDYATKKIVYQRKATETSSTQIEFHKGDRVWSNEHEQYGLFYEYQDEYSAKILIEKQLISVSLKRLKLAVPASELYPQGYDLEQLFVEYHERKFNRDIDRGSKKAQKQLRRQAEQRQKH</sequence>
<keyword evidence="2" id="KW-0540">Nuclease</keyword>
<evidence type="ECO:0000256" key="3">
    <source>
        <dbReference type="ARBA" id="ARBA00022840"/>
    </source>
</evidence>
<evidence type="ECO:0000256" key="6">
    <source>
        <dbReference type="SAM" id="MobiDB-lite"/>
    </source>
</evidence>
<dbReference type="Pfam" id="PF00488">
    <property type="entry name" value="MutS_V"/>
    <property type="match status" value="1"/>
</dbReference>